<keyword evidence="6" id="KW-0732">Signal</keyword>
<keyword evidence="4" id="KW-0539">Nucleus</keyword>
<dbReference type="InterPro" id="IPR018972">
    <property type="entry name" value="Sas10_C_dom"/>
</dbReference>
<feature type="region of interest" description="Disordered" evidence="5">
    <location>
        <begin position="451"/>
        <end position="493"/>
    </location>
</feature>
<dbReference type="OrthoDB" id="1924577at2759"/>
<evidence type="ECO:0000256" key="3">
    <source>
        <dbReference type="ARBA" id="ARBA00022553"/>
    </source>
</evidence>
<feature type="region of interest" description="Disordered" evidence="5">
    <location>
        <begin position="792"/>
        <end position="832"/>
    </location>
</feature>
<evidence type="ECO:0000256" key="2">
    <source>
        <dbReference type="ARBA" id="ARBA00010979"/>
    </source>
</evidence>
<feature type="region of interest" description="Disordered" evidence="5">
    <location>
        <begin position="888"/>
        <end position="912"/>
    </location>
</feature>
<dbReference type="Pfam" id="PF04000">
    <property type="entry name" value="Sas10_Utp3"/>
    <property type="match status" value="1"/>
</dbReference>
<dbReference type="GO" id="GO:0032040">
    <property type="term" value="C:small-subunit processome"/>
    <property type="evidence" value="ECO:0007669"/>
    <property type="project" value="TreeGrafter"/>
</dbReference>
<feature type="domain" description="Sas10 C-terminal" evidence="7">
    <location>
        <begin position="878"/>
        <end position="952"/>
    </location>
</feature>
<protein>
    <recommendedName>
        <fullName evidence="7">Sas10 C-terminal domain-containing protein</fullName>
    </recommendedName>
</protein>
<dbReference type="NCBIfam" id="NF038133">
    <property type="entry name" value="choice_anch_L"/>
    <property type="match status" value="1"/>
</dbReference>
<gene>
    <name evidence="8" type="ORF">BCR37DRAFT_405364</name>
</gene>
<comment type="subcellular location">
    <subcellularLocation>
        <location evidence="1">Nucleus</location>
    </subcellularLocation>
</comment>
<dbReference type="Pfam" id="PF09368">
    <property type="entry name" value="Sas10"/>
    <property type="match status" value="1"/>
</dbReference>
<evidence type="ECO:0000313" key="8">
    <source>
        <dbReference type="EMBL" id="ORY78536.1"/>
    </source>
</evidence>
<dbReference type="PANTHER" id="PTHR13237:SF8">
    <property type="entry name" value="SOMETHING ABOUT SILENCING PROTEIN 10"/>
    <property type="match status" value="1"/>
</dbReference>
<feature type="region of interest" description="Disordered" evidence="5">
    <location>
        <begin position="675"/>
        <end position="699"/>
    </location>
</feature>
<dbReference type="InterPro" id="IPR007146">
    <property type="entry name" value="Sas10/Utp3/C1D"/>
</dbReference>
<evidence type="ECO:0000259" key="7">
    <source>
        <dbReference type="Pfam" id="PF09368"/>
    </source>
</evidence>
<dbReference type="EMBL" id="MCFI01000017">
    <property type="protein sequence ID" value="ORY78536.1"/>
    <property type="molecule type" value="Genomic_DNA"/>
</dbReference>
<dbReference type="RefSeq" id="XP_040723417.1">
    <property type="nucleotide sequence ID" value="XM_040872080.1"/>
</dbReference>
<evidence type="ECO:0000313" key="9">
    <source>
        <dbReference type="Proteomes" id="UP000193685"/>
    </source>
</evidence>
<dbReference type="PANTHER" id="PTHR13237">
    <property type="entry name" value="SOMETHING ABOUT SILENCING PROTEIN 10-RELATED"/>
    <property type="match status" value="1"/>
</dbReference>
<dbReference type="InterPro" id="IPR049804">
    <property type="entry name" value="Choice_anch_L"/>
</dbReference>
<comment type="caution">
    <text evidence="8">The sequence shown here is derived from an EMBL/GenBank/DDBJ whole genome shotgun (WGS) entry which is preliminary data.</text>
</comment>
<feature type="chain" id="PRO_5012869859" description="Sas10 C-terminal domain-containing protein" evidence="6">
    <location>
        <begin position="24"/>
        <end position="960"/>
    </location>
</feature>
<comment type="similarity">
    <text evidence="2">Belongs to the SAS10 family.</text>
</comment>
<name>A0A1Y2F5B5_PROLT</name>
<keyword evidence="9" id="KW-1185">Reference proteome</keyword>
<keyword evidence="3" id="KW-0597">Phosphoprotein</keyword>
<accession>A0A1Y2F5B5</accession>
<feature type="compositionally biased region" description="Acidic residues" evidence="5">
    <location>
        <begin position="453"/>
        <end position="488"/>
    </location>
</feature>
<evidence type="ECO:0000256" key="5">
    <source>
        <dbReference type="SAM" id="MobiDB-lite"/>
    </source>
</evidence>
<proteinExistence type="inferred from homology"/>
<dbReference type="AlphaFoldDB" id="A0A1Y2F5B5"/>
<organism evidence="8 9">
    <name type="scientific">Protomyces lactucae-debilis</name>
    <dbReference type="NCBI Taxonomy" id="2754530"/>
    <lineage>
        <taxon>Eukaryota</taxon>
        <taxon>Fungi</taxon>
        <taxon>Dikarya</taxon>
        <taxon>Ascomycota</taxon>
        <taxon>Taphrinomycotina</taxon>
        <taxon>Taphrinomycetes</taxon>
        <taxon>Taphrinales</taxon>
        <taxon>Protomycetaceae</taxon>
        <taxon>Protomyces</taxon>
    </lineage>
</organism>
<evidence type="ECO:0000256" key="1">
    <source>
        <dbReference type="ARBA" id="ARBA00004123"/>
    </source>
</evidence>
<reference evidence="8 9" key="1">
    <citation type="submission" date="2016-07" db="EMBL/GenBank/DDBJ databases">
        <title>Pervasive Adenine N6-methylation of Active Genes in Fungi.</title>
        <authorList>
            <consortium name="DOE Joint Genome Institute"/>
            <person name="Mondo S.J."/>
            <person name="Dannebaum R.O."/>
            <person name="Kuo R.C."/>
            <person name="Labutti K."/>
            <person name="Haridas S."/>
            <person name="Kuo A."/>
            <person name="Salamov A."/>
            <person name="Ahrendt S.R."/>
            <person name="Lipzen A."/>
            <person name="Sullivan W."/>
            <person name="Andreopoulos W.B."/>
            <person name="Clum A."/>
            <person name="Lindquist E."/>
            <person name="Daum C."/>
            <person name="Ramamoorthy G.K."/>
            <person name="Gryganskyi A."/>
            <person name="Culley D."/>
            <person name="Magnuson J.K."/>
            <person name="James T.Y."/>
            <person name="O'Malley M.A."/>
            <person name="Stajich J.E."/>
            <person name="Spatafora J.W."/>
            <person name="Visel A."/>
            <person name="Grigoriev I.V."/>
        </authorList>
    </citation>
    <scope>NUCLEOTIDE SEQUENCE [LARGE SCALE GENOMIC DNA]</scope>
    <source>
        <strain evidence="8 9">12-1054</strain>
    </source>
</reference>
<dbReference type="STRING" id="56484.A0A1Y2F5B5"/>
<feature type="signal peptide" evidence="6">
    <location>
        <begin position="1"/>
        <end position="23"/>
    </location>
</feature>
<dbReference type="GeneID" id="63788679"/>
<evidence type="ECO:0000256" key="4">
    <source>
        <dbReference type="ARBA" id="ARBA00023242"/>
    </source>
</evidence>
<sequence length="960" mass="104232">MVHFKLSSTMAAFLVSSASLVSSLTVTQADFSALAARLISANSGLTLINGTFTGVPTQAGTYSSGPQGIADGIILSSGNAIDASKPKSSDASTNEIGAGSALCSAVGSSSYFDAAVLTLNLLVDKTKFNGLSVSFIFGSEEYPVYVGSSFNDVLGIFVNGKNVAMDNVGKPVTINNGFFASDQVATNDDSVYGGSTPILTANAPIDVGVSTVKLEIAVCDAADGALDSAVFLTLVKGIACQNNCEGVAVVAPTSTTPAPLPTINPKCARDNCLRGLLLKNGNFIESNYNDCKTALPTITVIPGPTSTQTITGPASLPTNANVCDGQGVEKRLARYISACGCVSVYPVTTTYKATSSELHLNAPCENSTFLCISSHRVSSVETRACADPYIMAIKRKVRKQTNAEPQFDGGGAKRAAINKYSDIAGSDEEAFDADQDKILLDGARRDARIRGEEMEELSDEEVLGLDGVDSESESDEEDPDAEEVEEGWGDSKKEYYDAEDMTDEEDLKAEEAEALRIQKKNLQKLDATAFVDDLDEWNDEAEQQDAVDEVPAQVSEDLPKLELQRMLKLRHPEFEPFARELQELSPQLEHLDLLAARTHHPEQNLIQLKRGALRSYLAVLAFYFVLLSSTDQDGNATVKIKEHEIMISLVRCRTAWQRIEHVLINENASDLVEHVPEPEQEPEIVNKKKRKRGNKSKSIQLSAPVVQESFAPEEDDDELEATFAALKSVKKIKPRQQLADIGDAVADSQEADDATQRRKTLQFYASQIAQKSNKRRDAGKNAFMSGDADVPYKERRKEREMRVQQEAERRKGGTIGADLDNEEPVAEKDAHSDEEYYDLIANAAKQEKQERKQAHDGALKALRAERAGYTLAEDAVNGDKRGVTRDILANKGTREGAKGPNKQNRNARVKKRVKYDAAKKKLASQKAIFKQPTGSYGGETSGISRVIKSTKLDGGMNKKR</sequence>
<feature type="compositionally biased region" description="Basic and acidic residues" evidence="5">
    <location>
        <begin position="792"/>
        <end position="811"/>
    </location>
</feature>
<dbReference type="Proteomes" id="UP000193685">
    <property type="component" value="Unassembled WGS sequence"/>
</dbReference>
<dbReference type="GO" id="GO:0000462">
    <property type="term" value="P:maturation of SSU-rRNA from tricistronic rRNA transcript (SSU-rRNA, 5.8S rRNA, LSU-rRNA)"/>
    <property type="evidence" value="ECO:0007669"/>
    <property type="project" value="TreeGrafter"/>
</dbReference>
<evidence type="ECO:0000256" key="6">
    <source>
        <dbReference type="SAM" id="SignalP"/>
    </source>
</evidence>